<dbReference type="GO" id="GO:0042277">
    <property type="term" value="F:peptide binding"/>
    <property type="evidence" value="ECO:0007669"/>
    <property type="project" value="TreeGrafter"/>
</dbReference>
<dbReference type="InterPro" id="IPR027268">
    <property type="entry name" value="Peptidase_M4/M1_CTD_sf"/>
</dbReference>
<dbReference type="EMBL" id="VRMN01000005">
    <property type="protein sequence ID" value="KAA8494022.1"/>
    <property type="molecule type" value="Genomic_DNA"/>
</dbReference>
<dbReference type="InterPro" id="IPR050344">
    <property type="entry name" value="Peptidase_M1_aminopeptidases"/>
</dbReference>
<feature type="domain" description="Peptidase M1 membrane alanine aminopeptidase" evidence="2">
    <location>
        <begin position="268"/>
        <end position="477"/>
    </location>
</feature>
<feature type="coiled-coil region" evidence="1">
    <location>
        <begin position="858"/>
        <end position="885"/>
    </location>
</feature>
<dbReference type="InterPro" id="IPR014782">
    <property type="entry name" value="Peptidase_M1_dom"/>
</dbReference>
<dbReference type="Pfam" id="PF01433">
    <property type="entry name" value="Peptidase_M1"/>
    <property type="match status" value="1"/>
</dbReference>
<gene>
    <name evidence="4" type="ORF">FVE85_3997</name>
</gene>
<dbReference type="PANTHER" id="PTHR11533:SF299">
    <property type="entry name" value="AMINOPEPTIDASE"/>
    <property type="match status" value="1"/>
</dbReference>
<dbReference type="InterPro" id="IPR011989">
    <property type="entry name" value="ARM-like"/>
</dbReference>
<dbReference type="Proteomes" id="UP000324585">
    <property type="component" value="Unassembled WGS sequence"/>
</dbReference>
<feature type="domain" description="Aminopeptidase N-like N-terminal" evidence="3">
    <location>
        <begin position="45"/>
        <end position="228"/>
    </location>
</feature>
<dbReference type="OMA" id="FPCFDYP"/>
<sequence length="890" mass="99974">MPHLCGLRHAVELHDGGDVLASGGGEFTLRPDGQKHYRPDLPLEPMHLKIELNVDLEKKKVHGCVAVSVQSKCADAKRCRVLKLHAVDFDSGSVRVECDTHPIQQTDYNGKVIAILFAEPVPLHETAVVKVFYSVTDPRTGMSFSYPTPSEPQRGKFMCTDHETERARYWLPCIDHPSVRTTLEFVITTQREWTVLCNGTEGPEQPDPTDPSLKVSHWRLDCLCPSYLICMGVGDLVEARDGDHKGKPIAYYASRAFYKEEHLIQSFGRTGEMLDWMTNKLDFELPWPKYYQIAVGGGVGSAMENISLVTWDDACLHDGMLDQERGWLIDCVNVHEMGHTYFGDLLVMSDFASAWLKESWASYIEACWVEHKFGADTRDCYMWMERNQYMSEADERYVRPISTKQWDSSWLMFDSHLYPGGSWRIHMLRGMLGDDLFWAGVRKYIKDNAWGTVETHDFRVALERVSNLSLECFFDQWIFGLGYPKLKVSVQYEMERGQLTLTMKQTQVDTTKKIELFAFELSVSVEVDEGQWAHKVAVFDPSKNAGCGTVCFSDLAKKPLQIAFDPHALVLFKPDQSDVDLPMLCRAASHPPSSYARLLAIEALAAQGSSTAVNAIVDTYKQESGFLERRLIVEQLAKVNSNVGVRALCECLQLEKDPRVLYFVVMKVASVRDLIVAETLEAFVRSADASTPRVAMQFALQGLGAQRDSERALALLNEYATDDARNPWWVWIKRGAILGLGQLRSPEAYEALAKLAPDGAISFQAGLRAARSALMGALGTCVEFADKPLRDKCAYLLLDIIRNDPDYYVRRSAAGAISQLGDTKHAAAALRLFEKQATNQDEALAERYLRKLGGDAELGGVKKELDEQKSELRSLKSQLEELKQKKAAAE</sequence>
<dbReference type="GO" id="GO:0006508">
    <property type="term" value="P:proteolysis"/>
    <property type="evidence" value="ECO:0007669"/>
    <property type="project" value="TreeGrafter"/>
</dbReference>
<dbReference type="InterPro" id="IPR016024">
    <property type="entry name" value="ARM-type_fold"/>
</dbReference>
<keyword evidence="4" id="KW-0645">Protease</keyword>
<dbReference type="CDD" id="cd09603">
    <property type="entry name" value="M1_APN_like"/>
    <property type="match status" value="1"/>
</dbReference>
<dbReference type="Gene3D" id="1.10.390.10">
    <property type="entry name" value="Neutral Protease Domain 2"/>
    <property type="match status" value="1"/>
</dbReference>
<dbReference type="InterPro" id="IPR042097">
    <property type="entry name" value="Aminopeptidase_N-like_N_sf"/>
</dbReference>
<dbReference type="GO" id="GO:0008270">
    <property type="term" value="F:zinc ion binding"/>
    <property type="evidence" value="ECO:0007669"/>
    <property type="project" value="InterPro"/>
</dbReference>
<organism evidence="4 5">
    <name type="scientific">Porphyridium purpureum</name>
    <name type="common">Red alga</name>
    <name type="synonym">Porphyridium cruentum</name>
    <dbReference type="NCBI Taxonomy" id="35688"/>
    <lineage>
        <taxon>Eukaryota</taxon>
        <taxon>Rhodophyta</taxon>
        <taxon>Bangiophyceae</taxon>
        <taxon>Porphyridiales</taxon>
        <taxon>Porphyridiaceae</taxon>
        <taxon>Porphyridium</taxon>
    </lineage>
</organism>
<evidence type="ECO:0000313" key="5">
    <source>
        <dbReference type="Proteomes" id="UP000324585"/>
    </source>
</evidence>
<keyword evidence="4" id="KW-0031">Aminopeptidase</keyword>
<dbReference type="Gene3D" id="2.60.40.1730">
    <property type="entry name" value="tricorn interacting facor f3 domain"/>
    <property type="match status" value="1"/>
</dbReference>
<dbReference type="GO" id="GO:0043171">
    <property type="term" value="P:peptide catabolic process"/>
    <property type="evidence" value="ECO:0007669"/>
    <property type="project" value="TreeGrafter"/>
</dbReference>
<dbReference type="GO" id="GO:0070006">
    <property type="term" value="F:metalloaminopeptidase activity"/>
    <property type="evidence" value="ECO:0007669"/>
    <property type="project" value="TreeGrafter"/>
</dbReference>
<proteinExistence type="predicted"/>
<dbReference type="GO" id="GO:0016020">
    <property type="term" value="C:membrane"/>
    <property type="evidence" value="ECO:0007669"/>
    <property type="project" value="TreeGrafter"/>
</dbReference>
<accession>A0A5J4YT76</accession>
<evidence type="ECO:0000259" key="2">
    <source>
        <dbReference type="Pfam" id="PF01433"/>
    </source>
</evidence>
<keyword evidence="1" id="KW-0175">Coiled coil</keyword>
<reference evidence="5" key="1">
    <citation type="journal article" date="2019" name="Nat. Commun.">
        <title>Expansion of phycobilisome linker gene families in mesophilic red algae.</title>
        <authorList>
            <person name="Lee J."/>
            <person name="Kim D."/>
            <person name="Bhattacharya D."/>
            <person name="Yoon H.S."/>
        </authorList>
    </citation>
    <scope>NUCLEOTIDE SEQUENCE [LARGE SCALE GENOMIC DNA]</scope>
    <source>
        <strain evidence="5">CCMP 1328</strain>
    </source>
</reference>
<dbReference type="AlphaFoldDB" id="A0A5J4YT76"/>
<dbReference type="GO" id="GO:0005737">
    <property type="term" value="C:cytoplasm"/>
    <property type="evidence" value="ECO:0007669"/>
    <property type="project" value="TreeGrafter"/>
</dbReference>
<protein>
    <submittedName>
        <fullName evidence="4">Aminopeptidase N</fullName>
    </submittedName>
</protein>
<dbReference type="InterPro" id="IPR045357">
    <property type="entry name" value="Aminopeptidase_N-like_N"/>
</dbReference>
<dbReference type="Gene3D" id="1.25.10.10">
    <property type="entry name" value="Leucine-rich Repeat Variant"/>
    <property type="match status" value="1"/>
</dbReference>
<keyword evidence="5" id="KW-1185">Reference proteome</keyword>
<dbReference type="OrthoDB" id="79562at2759"/>
<name>A0A5J4YT76_PORPP</name>
<evidence type="ECO:0000313" key="4">
    <source>
        <dbReference type="EMBL" id="KAA8494022.1"/>
    </source>
</evidence>
<keyword evidence="4" id="KW-0378">Hydrolase</keyword>
<dbReference type="SUPFAM" id="SSF63737">
    <property type="entry name" value="Leukotriene A4 hydrolase N-terminal domain"/>
    <property type="match status" value="1"/>
</dbReference>
<evidence type="ECO:0000259" key="3">
    <source>
        <dbReference type="Pfam" id="PF17900"/>
    </source>
</evidence>
<comment type="caution">
    <text evidence="4">The sequence shown here is derived from an EMBL/GenBank/DDBJ whole genome shotgun (WGS) entry which is preliminary data.</text>
</comment>
<dbReference type="SUPFAM" id="SSF55486">
    <property type="entry name" value="Metalloproteases ('zincins'), catalytic domain"/>
    <property type="match status" value="1"/>
</dbReference>
<dbReference type="Pfam" id="PF17900">
    <property type="entry name" value="Peptidase_M1_N"/>
    <property type="match status" value="1"/>
</dbReference>
<dbReference type="SUPFAM" id="SSF48371">
    <property type="entry name" value="ARM repeat"/>
    <property type="match status" value="1"/>
</dbReference>
<evidence type="ECO:0000256" key="1">
    <source>
        <dbReference type="SAM" id="Coils"/>
    </source>
</evidence>
<dbReference type="PANTHER" id="PTHR11533">
    <property type="entry name" value="PROTEASE M1 ZINC METALLOPROTEASE"/>
    <property type="match status" value="1"/>
</dbReference>
<dbReference type="GO" id="GO:0005615">
    <property type="term" value="C:extracellular space"/>
    <property type="evidence" value="ECO:0007669"/>
    <property type="project" value="TreeGrafter"/>
</dbReference>